<organism evidence="3 4">
    <name type="scientific">Stephanodiscus triporus</name>
    <dbReference type="NCBI Taxonomy" id="2934178"/>
    <lineage>
        <taxon>Eukaryota</taxon>
        <taxon>Sar</taxon>
        <taxon>Stramenopiles</taxon>
        <taxon>Ochrophyta</taxon>
        <taxon>Bacillariophyta</taxon>
        <taxon>Coscinodiscophyceae</taxon>
        <taxon>Thalassiosirophycidae</taxon>
        <taxon>Stephanodiscales</taxon>
        <taxon>Stephanodiscaceae</taxon>
        <taxon>Stephanodiscus</taxon>
    </lineage>
</organism>
<feature type="transmembrane region" description="Helical" evidence="1">
    <location>
        <begin position="144"/>
        <end position="163"/>
    </location>
</feature>
<evidence type="ECO:0000313" key="4">
    <source>
        <dbReference type="Proteomes" id="UP001530315"/>
    </source>
</evidence>
<accession>A0ABD3QFG0</accession>
<dbReference type="EMBL" id="JALLAZ020000297">
    <property type="protein sequence ID" value="KAL3798466.1"/>
    <property type="molecule type" value="Genomic_DNA"/>
</dbReference>
<keyword evidence="1" id="KW-1133">Transmembrane helix</keyword>
<keyword evidence="1" id="KW-0812">Transmembrane</keyword>
<feature type="chain" id="PRO_5044810737" evidence="2">
    <location>
        <begin position="21"/>
        <end position="186"/>
    </location>
</feature>
<dbReference type="AlphaFoldDB" id="A0ABD3QFG0"/>
<keyword evidence="2" id="KW-0732">Signal</keyword>
<reference evidence="3 4" key="1">
    <citation type="submission" date="2024-10" db="EMBL/GenBank/DDBJ databases">
        <title>Updated reference genomes for cyclostephanoid diatoms.</title>
        <authorList>
            <person name="Roberts W.R."/>
            <person name="Alverson A.J."/>
        </authorList>
    </citation>
    <scope>NUCLEOTIDE SEQUENCE [LARGE SCALE GENOMIC DNA]</scope>
    <source>
        <strain evidence="3 4">AJA276-08</strain>
    </source>
</reference>
<evidence type="ECO:0000256" key="2">
    <source>
        <dbReference type="SAM" id="SignalP"/>
    </source>
</evidence>
<name>A0ABD3QFG0_9STRA</name>
<keyword evidence="1" id="KW-0472">Membrane</keyword>
<evidence type="ECO:0000313" key="3">
    <source>
        <dbReference type="EMBL" id="KAL3798466.1"/>
    </source>
</evidence>
<evidence type="ECO:0000256" key="1">
    <source>
        <dbReference type="SAM" id="Phobius"/>
    </source>
</evidence>
<keyword evidence="4" id="KW-1185">Reference proteome</keyword>
<feature type="signal peptide" evidence="2">
    <location>
        <begin position="1"/>
        <end position="20"/>
    </location>
</feature>
<protein>
    <submittedName>
        <fullName evidence="3">Uncharacterized protein</fullName>
    </submittedName>
</protein>
<sequence length="186" mass="20377">MIRQIVRISSLLVAVVHSSAFVLSPPKNAVQRSTSLSMTVRFDKATGKWFTDDPGEMAGSSYGPIGSLYRAGPKPFLQHLLNPETYDQAVLKYMAQAGCDRTEAQGNMDAFLDNPQDWAYQKLSEQNGGFKKDFANANMAPKQVILSTIWALGVIYFIGSLAYNGAQSGMLSDSFHRTMELLGVDA</sequence>
<gene>
    <name evidence="3" type="ORF">ACHAW5_007418</name>
</gene>
<proteinExistence type="predicted"/>
<comment type="caution">
    <text evidence="3">The sequence shown here is derived from an EMBL/GenBank/DDBJ whole genome shotgun (WGS) entry which is preliminary data.</text>
</comment>
<dbReference type="Proteomes" id="UP001530315">
    <property type="component" value="Unassembled WGS sequence"/>
</dbReference>